<name>A0A1W0E3A8_9MICR</name>
<proteinExistence type="predicted"/>
<protein>
    <submittedName>
        <fullName evidence="1">Uncharacterized protein</fullName>
    </submittedName>
</protein>
<organism evidence="1 2">
    <name type="scientific">Ecytonucleospora hepatopenaei</name>
    <dbReference type="NCBI Taxonomy" id="646526"/>
    <lineage>
        <taxon>Eukaryota</taxon>
        <taxon>Fungi</taxon>
        <taxon>Fungi incertae sedis</taxon>
        <taxon>Microsporidia</taxon>
        <taxon>Enterocytozoonidae</taxon>
        <taxon>Ecytonucleospora</taxon>
    </lineage>
</organism>
<evidence type="ECO:0000313" key="2">
    <source>
        <dbReference type="Proteomes" id="UP000192758"/>
    </source>
</evidence>
<keyword evidence="2" id="KW-1185">Reference proteome</keyword>
<dbReference type="VEuPathDB" id="MicrosporidiaDB:EHP00_736"/>
<dbReference type="AlphaFoldDB" id="A0A1W0E3A8"/>
<dbReference type="EMBL" id="MNPJ01000026">
    <property type="protein sequence ID" value="OQS53716.1"/>
    <property type="molecule type" value="Genomic_DNA"/>
</dbReference>
<dbReference type="Proteomes" id="UP000192758">
    <property type="component" value="Unassembled WGS sequence"/>
</dbReference>
<sequence>MILKLKYNKEPLERLKEIQDLLLSIKQVCENRNEETFPYENVEKIVKIAKEVENELLGNGKNKNNKLEDVSVEFFKKVIQAKDFSKILEGYKKEMQKGQNAVTKKQKKFEEISKKL</sequence>
<comment type="caution">
    <text evidence="1">The sequence shown here is derived from an EMBL/GenBank/DDBJ whole genome shotgun (WGS) entry which is preliminary data.</text>
</comment>
<gene>
    <name evidence="1" type="ORF">EHP00_736</name>
</gene>
<evidence type="ECO:0000313" key="1">
    <source>
        <dbReference type="EMBL" id="OQS53716.1"/>
    </source>
</evidence>
<reference evidence="1 2" key="1">
    <citation type="journal article" date="2017" name="Environ. Microbiol.">
        <title>Decay of the glycolytic pathway and adaptation to intranuclear parasitism within Enterocytozoonidae microsporidia.</title>
        <authorList>
            <person name="Wiredu Boakye D."/>
            <person name="Jaroenlak P."/>
            <person name="Prachumwat A."/>
            <person name="Williams T.A."/>
            <person name="Bateman K.S."/>
            <person name="Itsathitphaisarn O."/>
            <person name="Sritunyalucksana K."/>
            <person name="Paszkiewicz K.H."/>
            <person name="Moore K.A."/>
            <person name="Stentiford G.D."/>
            <person name="Williams B.A."/>
        </authorList>
    </citation>
    <scope>NUCLEOTIDE SEQUENCE [LARGE SCALE GENOMIC DNA]</scope>
    <source>
        <strain evidence="1 2">TH1</strain>
    </source>
</reference>
<accession>A0A1W0E3A8</accession>